<reference evidence="1 2" key="1">
    <citation type="submission" date="2023-02" db="EMBL/GenBank/DDBJ databases">
        <title>Pseudomonas chrutzelriedensis sp. nov., a potently antifungal strain isolated from moss.</title>
        <authorList>
            <person name="Schnyder A."/>
            <person name="Kalawong R."/>
            <person name="Eberl L."/>
            <person name="Agnoli K."/>
        </authorList>
    </citation>
    <scope>NUCLEOTIDE SEQUENCE [LARGE SCALE GENOMIC DNA]</scope>
    <source>
        <strain evidence="1 2">681</strain>
    </source>
</reference>
<dbReference type="RefSeq" id="WP_282314726.1">
    <property type="nucleotide sequence ID" value="NZ_JARBWL010000001.1"/>
</dbReference>
<evidence type="ECO:0000313" key="2">
    <source>
        <dbReference type="Proteomes" id="UP001159100"/>
    </source>
</evidence>
<dbReference type="PROSITE" id="PS51257">
    <property type="entry name" value="PROKAR_LIPOPROTEIN"/>
    <property type="match status" value="1"/>
</dbReference>
<dbReference type="Proteomes" id="UP001159100">
    <property type="component" value="Unassembled WGS sequence"/>
</dbReference>
<proteinExistence type="predicted"/>
<comment type="caution">
    <text evidence="1">The sequence shown here is derived from an EMBL/GenBank/DDBJ whole genome shotgun (WGS) entry which is preliminary data.</text>
</comment>
<name>A0ABT6QG74_9PSED</name>
<accession>A0ABT6QG74</accession>
<gene>
    <name evidence="1" type="ORF">POF45_00325</name>
</gene>
<evidence type="ECO:0000313" key="1">
    <source>
        <dbReference type="EMBL" id="MDI2589878.1"/>
    </source>
</evidence>
<dbReference type="EMBL" id="JARBWL010000001">
    <property type="protein sequence ID" value="MDI2589878.1"/>
    <property type="molecule type" value="Genomic_DNA"/>
</dbReference>
<sequence length="142" mass="14765">MKFIVGALALVALAGCSTSPVPLSQAKLVPKERVFATQAQPAVPFGTIVVARDTGTLGGGCYLAIYLDGDVAARIDTGEVVRFKVPAGDHLIGMGIDKQGGGLCSFTDMLKEQSAPVKSGQVRLFRVSGDQAGFDIRPSSIK</sequence>
<organism evidence="1 2">
    <name type="scientific">Pseudomonas fungipugnans</name>
    <dbReference type="NCBI Taxonomy" id="3024217"/>
    <lineage>
        <taxon>Bacteria</taxon>
        <taxon>Pseudomonadati</taxon>
        <taxon>Pseudomonadota</taxon>
        <taxon>Gammaproteobacteria</taxon>
        <taxon>Pseudomonadales</taxon>
        <taxon>Pseudomonadaceae</taxon>
        <taxon>Pseudomonas</taxon>
    </lineage>
</organism>
<evidence type="ECO:0008006" key="3">
    <source>
        <dbReference type="Google" id="ProtNLM"/>
    </source>
</evidence>
<protein>
    <recommendedName>
        <fullName evidence="3">3-isopropylmalate dehydratase</fullName>
    </recommendedName>
</protein>
<keyword evidence="2" id="KW-1185">Reference proteome</keyword>